<evidence type="ECO:0000313" key="1">
    <source>
        <dbReference type="EMBL" id="OUE07892.1"/>
    </source>
</evidence>
<dbReference type="EMBL" id="MDHJ01000001">
    <property type="protein sequence ID" value="OUE07892.1"/>
    <property type="molecule type" value="Genomic_DNA"/>
</dbReference>
<dbReference type="SUPFAM" id="SSF51161">
    <property type="entry name" value="Trimeric LpxA-like enzymes"/>
    <property type="match status" value="1"/>
</dbReference>
<comment type="caution">
    <text evidence="1">The sequence shown here is derived from an EMBL/GenBank/DDBJ whole genome shotgun (WGS) entry which is preliminary data.</text>
</comment>
<protein>
    <submittedName>
        <fullName evidence="1">Uncharacterized protein</fullName>
    </submittedName>
</protein>
<proteinExistence type="predicted"/>
<reference evidence="1 2" key="1">
    <citation type="submission" date="2016-08" db="EMBL/GenBank/DDBJ databases">
        <title>Genome sequence of Clavibacter michiganensis spp. strain CASJ009.</title>
        <authorList>
            <person name="Thapa S.P."/>
            <person name="Coaker G."/>
        </authorList>
    </citation>
    <scope>NUCLEOTIDE SEQUENCE [LARGE SCALE GENOMIC DNA]</scope>
    <source>
        <strain evidence="1">CASJ009</strain>
    </source>
</reference>
<evidence type="ECO:0000313" key="2">
    <source>
        <dbReference type="Proteomes" id="UP000195106"/>
    </source>
</evidence>
<dbReference type="InterPro" id="IPR011004">
    <property type="entry name" value="Trimer_LpxA-like_sf"/>
</dbReference>
<dbReference type="AlphaFoldDB" id="A0A251XQQ6"/>
<accession>A0A251XQQ6</accession>
<sequence>MSMDTVTLDAGATLGPHSVILPAARIAREATVGPASLVMRGELVPEASRWSGNPIGPWREVTLGRYLPAEAAAGAATAGRR</sequence>
<dbReference type="Gene3D" id="2.160.10.10">
    <property type="entry name" value="Hexapeptide repeat proteins"/>
    <property type="match status" value="1"/>
</dbReference>
<name>A0A251XQQ6_9MICO</name>
<organism evidence="1 2">
    <name type="scientific">Clavibacter michiganensis</name>
    <dbReference type="NCBI Taxonomy" id="28447"/>
    <lineage>
        <taxon>Bacteria</taxon>
        <taxon>Bacillati</taxon>
        <taxon>Actinomycetota</taxon>
        <taxon>Actinomycetes</taxon>
        <taxon>Micrococcales</taxon>
        <taxon>Microbacteriaceae</taxon>
        <taxon>Clavibacter</taxon>
    </lineage>
</organism>
<gene>
    <name evidence="1" type="ORF">CMsap09_03005</name>
</gene>
<dbReference type="Proteomes" id="UP000195106">
    <property type="component" value="Unassembled WGS sequence"/>
</dbReference>